<keyword evidence="7" id="KW-1185">Reference proteome</keyword>
<dbReference type="InterPro" id="IPR007492">
    <property type="entry name" value="LytTR_DNA-bd_dom"/>
</dbReference>
<dbReference type="Gene3D" id="3.40.50.2300">
    <property type="match status" value="1"/>
</dbReference>
<proteinExistence type="predicted"/>
<sequence length="246" mass="29364">MLNVLIVDDEKYIRNELRYFLEKHEDINICGECSEGEEAMELVKELNPHIVFLDIELQDMNGLLVARKILDDVNPPYIVFATAYDDYALQGFEIDAVDYIVKPFIEERIEKTLDRLRNRIELKEVDGRKTKDKDNIKLNKLCLTKNNKLYLVDIWEIKFIQSQNNEIIVHTKRGTYGCNYTLKELEDRFKENNLIRTHKSYIVNIDFIDEIIPWFNYTYKIKLKGEETEIPVSRNYLKKFKRRLSI</sequence>
<dbReference type="GO" id="GO:0003677">
    <property type="term" value="F:DNA binding"/>
    <property type="evidence" value="ECO:0007669"/>
    <property type="project" value="InterPro"/>
</dbReference>
<feature type="domain" description="Response regulatory" evidence="4">
    <location>
        <begin position="3"/>
        <end position="117"/>
    </location>
</feature>
<dbReference type="PANTHER" id="PTHR37299:SF1">
    <property type="entry name" value="STAGE 0 SPORULATION PROTEIN A HOMOLOG"/>
    <property type="match status" value="1"/>
</dbReference>
<evidence type="ECO:0000313" key="6">
    <source>
        <dbReference type="EMBL" id="SKC41539.1"/>
    </source>
</evidence>
<dbReference type="EMBL" id="FUZT01000001">
    <property type="protein sequence ID" value="SKC41539.1"/>
    <property type="molecule type" value="Genomic_DNA"/>
</dbReference>
<feature type="domain" description="HTH LytTR-type" evidence="5">
    <location>
        <begin position="141"/>
        <end position="246"/>
    </location>
</feature>
<dbReference type="PANTHER" id="PTHR37299">
    <property type="entry name" value="TRANSCRIPTIONAL REGULATOR-RELATED"/>
    <property type="match status" value="1"/>
</dbReference>
<name>A0A1T5IQU2_9FIRM</name>
<dbReference type="CDD" id="cd17532">
    <property type="entry name" value="REC_LytTR_AlgR-like"/>
    <property type="match status" value="1"/>
</dbReference>
<evidence type="ECO:0000256" key="1">
    <source>
        <dbReference type="ARBA" id="ARBA00018672"/>
    </source>
</evidence>
<dbReference type="InterPro" id="IPR046947">
    <property type="entry name" value="LytR-like"/>
</dbReference>
<dbReference type="InterPro" id="IPR011006">
    <property type="entry name" value="CheY-like_superfamily"/>
</dbReference>
<reference evidence="6 7" key="1">
    <citation type="submission" date="2017-02" db="EMBL/GenBank/DDBJ databases">
        <authorList>
            <person name="Peterson S.W."/>
        </authorList>
    </citation>
    <scope>NUCLEOTIDE SEQUENCE [LARGE SCALE GENOMIC DNA]</scope>
    <source>
        <strain evidence="6 7">M1</strain>
    </source>
</reference>
<dbReference type="RefSeq" id="WP_079489287.1">
    <property type="nucleotide sequence ID" value="NZ_FUZT01000001.1"/>
</dbReference>
<dbReference type="InterPro" id="IPR001789">
    <property type="entry name" value="Sig_transdc_resp-reg_receiver"/>
</dbReference>
<keyword evidence="3" id="KW-0597">Phosphoprotein</keyword>
<gene>
    <name evidence="6" type="ORF">SAMN02194393_00649</name>
</gene>
<feature type="modified residue" description="4-aspartylphosphate" evidence="3">
    <location>
        <position position="54"/>
    </location>
</feature>
<dbReference type="STRING" id="36842.SAMN02194393_00649"/>
<accession>A0A1T5IQU2</accession>
<comment type="function">
    <text evidence="2">May play the central regulatory role in sporulation. It may be an element of the effector pathway responsible for the activation of sporulation genes in response to nutritional stress. Spo0A may act in concert with spo0H (a sigma factor) to control the expression of some genes that are critical to the sporulation process.</text>
</comment>
<dbReference type="PROSITE" id="PS50930">
    <property type="entry name" value="HTH_LYTTR"/>
    <property type="match status" value="1"/>
</dbReference>
<protein>
    <recommendedName>
        <fullName evidence="1">Stage 0 sporulation protein A homolog</fullName>
    </recommendedName>
</protein>
<evidence type="ECO:0000256" key="2">
    <source>
        <dbReference type="ARBA" id="ARBA00024867"/>
    </source>
</evidence>
<dbReference type="Gene3D" id="2.20.25.10">
    <property type="match status" value="1"/>
</dbReference>
<dbReference type="AlphaFoldDB" id="A0A1T5IQU2"/>
<organism evidence="6 7">
    <name type="scientific">Maledivibacter halophilus</name>
    <dbReference type="NCBI Taxonomy" id="36842"/>
    <lineage>
        <taxon>Bacteria</taxon>
        <taxon>Bacillati</taxon>
        <taxon>Bacillota</taxon>
        <taxon>Clostridia</taxon>
        <taxon>Peptostreptococcales</taxon>
        <taxon>Caminicellaceae</taxon>
        <taxon>Maledivibacter</taxon>
    </lineage>
</organism>
<dbReference type="Proteomes" id="UP000190285">
    <property type="component" value="Unassembled WGS sequence"/>
</dbReference>
<evidence type="ECO:0000259" key="5">
    <source>
        <dbReference type="PROSITE" id="PS50930"/>
    </source>
</evidence>
<dbReference type="GO" id="GO:0000156">
    <property type="term" value="F:phosphorelay response regulator activity"/>
    <property type="evidence" value="ECO:0007669"/>
    <property type="project" value="InterPro"/>
</dbReference>
<evidence type="ECO:0000256" key="3">
    <source>
        <dbReference type="PROSITE-ProRule" id="PRU00169"/>
    </source>
</evidence>
<dbReference type="Pfam" id="PF04397">
    <property type="entry name" value="LytTR"/>
    <property type="match status" value="1"/>
</dbReference>
<dbReference type="Pfam" id="PF00072">
    <property type="entry name" value="Response_reg"/>
    <property type="match status" value="1"/>
</dbReference>
<dbReference type="SMART" id="SM00850">
    <property type="entry name" value="LytTR"/>
    <property type="match status" value="1"/>
</dbReference>
<dbReference type="SUPFAM" id="SSF52172">
    <property type="entry name" value="CheY-like"/>
    <property type="match status" value="1"/>
</dbReference>
<dbReference type="SMART" id="SM00448">
    <property type="entry name" value="REC"/>
    <property type="match status" value="1"/>
</dbReference>
<dbReference type="OrthoDB" id="9809318at2"/>
<dbReference type="PROSITE" id="PS50110">
    <property type="entry name" value="RESPONSE_REGULATORY"/>
    <property type="match status" value="1"/>
</dbReference>
<dbReference type="Gene3D" id="2.40.50.40">
    <property type="match status" value="1"/>
</dbReference>
<evidence type="ECO:0000313" key="7">
    <source>
        <dbReference type="Proteomes" id="UP000190285"/>
    </source>
</evidence>
<evidence type="ECO:0000259" key="4">
    <source>
        <dbReference type="PROSITE" id="PS50110"/>
    </source>
</evidence>